<dbReference type="InterPro" id="IPR038005">
    <property type="entry name" value="RX-like_CC"/>
</dbReference>
<dbReference type="Proteomes" id="UP000231279">
    <property type="component" value="Unassembled WGS sequence"/>
</dbReference>
<evidence type="ECO:0000256" key="6">
    <source>
        <dbReference type="ARBA" id="ARBA00022840"/>
    </source>
</evidence>
<reference evidence="10" key="1">
    <citation type="journal article" date="2018" name="Gigascience">
        <title>Genome assembly of the Pink Ipe (Handroanthus impetiginosus, Bignoniaceae), a highly valued, ecologically keystone Neotropical timber forest tree.</title>
        <authorList>
            <person name="Silva-Junior O.B."/>
            <person name="Grattapaglia D."/>
            <person name="Novaes E."/>
            <person name="Collevatti R.G."/>
        </authorList>
    </citation>
    <scope>NUCLEOTIDE SEQUENCE [LARGE SCALE GENOMIC DNA]</scope>
    <source>
        <strain evidence="10">cv. UFG-1</strain>
    </source>
</reference>
<keyword evidence="2" id="KW-0433">Leucine-rich repeat</keyword>
<dbReference type="Pfam" id="PF00931">
    <property type="entry name" value="NB-ARC"/>
    <property type="match status" value="1"/>
</dbReference>
<dbReference type="GO" id="GO:0043531">
    <property type="term" value="F:ADP binding"/>
    <property type="evidence" value="ECO:0007669"/>
    <property type="project" value="InterPro"/>
</dbReference>
<evidence type="ECO:0000256" key="2">
    <source>
        <dbReference type="ARBA" id="ARBA00022614"/>
    </source>
</evidence>
<organism evidence="9 10">
    <name type="scientific">Handroanthus impetiginosus</name>
    <dbReference type="NCBI Taxonomy" id="429701"/>
    <lineage>
        <taxon>Eukaryota</taxon>
        <taxon>Viridiplantae</taxon>
        <taxon>Streptophyta</taxon>
        <taxon>Embryophyta</taxon>
        <taxon>Tracheophyta</taxon>
        <taxon>Spermatophyta</taxon>
        <taxon>Magnoliopsida</taxon>
        <taxon>eudicotyledons</taxon>
        <taxon>Gunneridae</taxon>
        <taxon>Pentapetalae</taxon>
        <taxon>asterids</taxon>
        <taxon>lamiids</taxon>
        <taxon>Lamiales</taxon>
        <taxon>Bignoniaceae</taxon>
        <taxon>Crescentiina</taxon>
        <taxon>Tabebuia alliance</taxon>
        <taxon>Handroanthus</taxon>
    </lineage>
</organism>
<evidence type="ECO:0000256" key="3">
    <source>
        <dbReference type="ARBA" id="ARBA00022737"/>
    </source>
</evidence>
<feature type="domain" description="Disease resistance N-terminal" evidence="8">
    <location>
        <begin position="10"/>
        <end position="95"/>
    </location>
</feature>
<keyword evidence="10" id="KW-1185">Reference proteome</keyword>
<dbReference type="EMBL" id="NKXS01001208">
    <property type="protein sequence ID" value="PIN19892.1"/>
    <property type="molecule type" value="Genomic_DNA"/>
</dbReference>
<comment type="caution">
    <text evidence="9">The sequence shown here is derived from an EMBL/GenBank/DDBJ whole genome shotgun (WGS) entry which is preliminary data.</text>
</comment>
<name>A0A2G9HQT4_9LAMI</name>
<dbReference type="Gene3D" id="3.40.50.300">
    <property type="entry name" value="P-loop containing nucleotide triphosphate hydrolases"/>
    <property type="match status" value="1"/>
</dbReference>
<keyword evidence="5" id="KW-0611">Plant defense</keyword>
<dbReference type="AlphaFoldDB" id="A0A2G9HQT4"/>
<keyword evidence="4" id="KW-0547">Nucleotide-binding</keyword>
<feature type="domain" description="NB-ARC" evidence="7">
    <location>
        <begin position="168"/>
        <end position="257"/>
    </location>
</feature>
<comment type="similarity">
    <text evidence="1">Belongs to the disease resistance NB-LRR family.</text>
</comment>
<dbReference type="PANTHER" id="PTHR19338">
    <property type="entry name" value="TRANSLOCASE OF INNER MITOCHONDRIAL MEMBRANE 13 HOMOLOG"/>
    <property type="match status" value="1"/>
</dbReference>
<evidence type="ECO:0000259" key="7">
    <source>
        <dbReference type="Pfam" id="PF00931"/>
    </source>
</evidence>
<protein>
    <recommendedName>
        <fullName evidence="11">NB-ARC domain-containing protein</fullName>
    </recommendedName>
</protein>
<accession>A0A2G9HQT4</accession>
<dbReference type="Pfam" id="PF18052">
    <property type="entry name" value="Rx_N"/>
    <property type="match status" value="1"/>
</dbReference>
<dbReference type="CDD" id="cd14798">
    <property type="entry name" value="RX-CC_like"/>
    <property type="match status" value="1"/>
</dbReference>
<evidence type="ECO:0000259" key="8">
    <source>
        <dbReference type="Pfam" id="PF18052"/>
    </source>
</evidence>
<dbReference type="GO" id="GO:0005524">
    <property type="term" value="F:ATP binding"/>
    <property type="evidence" value="ECO:0007669"/>
    <property type="project" value="UniProtKB-KW"/>
</dbReference>
<evidence type="ECO:0000313" key="10">
    <source>
        <dbReference type="Proteomes" id="UP000231279"/>
    </source>
</evidence>
<dbReference type="OrthoDB" id="913924at2759"/>
<evidence type="ECO:0000256" key="5">
    <source>
        <dbReference type="ARBA" id="ARBA00022821"/>
    </source>
</evidence>
<dbReference type="SUPFAM" id="SSF52540">
    <property type="entry name" value="P-loop containing nucleoside triphosphate hydrolases"/>
    <property type="match status" value="1"/>
</dbReference>
<keyword evidence="6" id="KW-0067">ATP-binding</keyword>
<evidence type="ECO:0008006" key="11">
    <source>
        <dbReference type="Google" id="ProtNLM"/>
    </source>
</evidence>
<gene>
    <name evidence="9" type="ORF">CDL12_07423</name>
</gene>
<dbReference type="InterPro" id="IPR027417">
    <property type="entry name" value="P-loop_NTPase"/>
</dbReference>
<dbReference type="InterPro" id="IPR002182">
    <property type="entry name" value="NB-ARC"/>
</dbReference>
<dbReference type="GO" id="GO:0006952">
    <property type="term" value="P:defense response"/>
    <property type="evidence" value="ECO:0007669"/>
    <property type="project" value="UniProtKB-KW"/>
</dbReference>
<dbReference type="PANTHER" id="PTHR19338:SF44">
    <property type="entry name" value="NB-ARC DOMAIN-CONTAINING PROTEIN"/>
    <property type="match status" value="1"/>
</dbReference>
<evidence type="ECO:0000313" key="9">
    <source>
        <dbReference type="EMBL" id="PIN19892.1"/>
    </source>
</evidence>
<evidence type="ECO:0000256" key="4">
    <source>
        <dbReference type="ARBA" id="ARBA00022741"/>
    </source>
</evidence>
<keyword evidence="3" id="KW-0677">Repeat</keyword>
<dbReference type="STRING" id="429701.A0A2G9HQT4"/>
<sequence length="271" mass="30992">MADAAIVSAVINKAIDMGANMIMKESSRLYRLQEDIGWLEREMRHMQGYLENAEAMKVTNPNMVNLIKDIRDLVHDVEDILDIYLPQIESHRSSDLLKRMSTCFFPYYWTSSEFSRKIEKIKRRVEGIDADRTRYGIVGDIPGTDAVSSVDLRTTKLHVDDPIIVGFEKDIKELKSKLKEHPFVSIVGMAGLGKTTLAKKVFKGIKDGFDCSVSISISQNPNIKNLMQDIAKKVGLDKEKREENLEENLYSFLQGKRLEETGSQRMWERIS</sequence>
<proteinExistence type="inferred from homology"/>
<evidence type="ECO:0000256" key="1">
    <source>
        <dbReference type="ARBA" id="ARBA00008894"/>
    </source>
</evidence>
<dbReference type="InterPro" id="IPR041118">
    <property type="entry name" value="Rx_N"/>
</dbReference>
<dbReference type="Gene3D" id="1.20.5.4130">
    <property type="match status" value="1"/>
</dbReference>